<dbReference type="PANTHER" id="PTHR43210">
    <property type="entry name" value="DETHIOBIOTIN SYNTHETASE"/>
    <property type="match status" value="1"/>
</dbReference>
<name>A0A2S7F8L5_CLOBU</name>
<evidence type="ECO:0000256" key="8">
    <source>
        <dbReference type="ARBA" id="ARBA00047386"/>
    </source>
</evidence>
<feature type="active site" evidence="9">
    <location>
        <position position="38"/>
    </location>
</feature>
<evidence type="ECO:0000256" key="4">
    <source>
        <dbReference type="ARBA" id="ARBA00022741"/>
    </source>
</evidence>
<dbReference type="GO" id="GO:0005524">
    <property type="term" value="F:ATP binding"/>
    <property type="evidence" value="ECO:0007669"/>
    <property type="project" value="UniProtKB-UniRule"/>
</dbReference>
<feature type="binding site" evidence="9">
    <location>
        <position position="17"/>
    </location>
    <ligand>
        <name>Mg(2+)</name>
        <dbReference type="ChEBI" id="CHEBI:18420"/>
    </ligand>
</feature>
<comment type="subunit">
    <text evidence="9">Homodimer.</text>
</comment>
<dbReference type="InterPro" id="IPR027417">
    <property type="entry name" value="P-loop_NTPase"/>
</dbReference>
<dbReference type="NCBIfam" id="TIGR00347">
    <property type="entry name" value="bioD"/>
    <property type="match status" value="1"/>
</dbReference>
<keyword evidence="1 9" id="KW-0963">Cytoplasm</keyword>
<feature type="binding site" evidence="9">
    <location>
        <position position="116"/>
    </location>
    <ligand>
        <name>Mg(2+)</name>
        <dbReference type="ChEBI" id="CHEBI:18420"/>
    </ligand>
</feature>
<feature type="binding site" evidence="9">
    <location>
        <position position="55"/>
    </location>
    <ligand>
        <name>ATP</name>
        <dbReference type="ChEBI" id="CHEBI:30616"/>
    </ligand>
</feature>
<dbReference type="AlphaFoldDB" id="A0A2S7F8L5"/>
<dbReference type="HAMAP" id="MF_00336">
    <property type="entry name" value="BioD"/>
    <property type="match status" value="1"/>
</dbReference>
<organism evidence="10 11">
    <name type="scientific">Clostridium butyricum</name>
    <dbReference type="NCBI Taxonomy" id="1492"/>
    <lineage>
        <taxon>Bacteria</taxon>
        <taxon>Bacillati</taxon>
        <taxon>Bacillota</taxon>
        <taxon>Clostridia</taxon>
        <taxon>Eubacteriales</taxon>
        <taxon>Clostridiaceae</taxon>
        <taxon>Clostridium</taxon>
    </lineage>
</organism>
<accession>A0A2S7F8L5</accession>
<evidence type="ECO:0000256" key="6">
    <source>
        <dbReference type="ARBA" id="ARBA00022840"/>
    </source>
</evidence>
<dbReference type="RefSeq" id="WP_043664713.1">
    <property type="nucleotide sequence ID" value="NZ_CAVLFH010000001.1"/>
</dbReference>
<comment type="cofactor">
    <cofactor evidence="9">
        <name>Mg(2+)</name>
        <dbReference type="ChEBI" id="CHEBI:18420"/>
    </cofactor>
</comment>
<keyword evidence="4 9" id="KW-0547">Nucleotide-binding</keyword>
<evidence type="ECO:0000256" key="1">
    <source>
        <dbReference type="ARBA" id="ARBA00022490"/>
    </source>
</evidence>
<keyword evidence="6 9" id="KW-0067">ATP-binding</keyword>
<keyword evidence="5 9" id="KW-0093">Biotin biosynthesis</keyword>
<feature type="binding site" evidence="9">
    <location>
        <begin position="116"/>
        <end position="119"/>
    </location>
    <ligand>
        <name>ATP</name>
        <dbReference type="ChEBI" id="CHEBI:30616"/>
    </ligand>
</feature>
<keyword evidence="3 9" id="KW-0479">Metal-binding</keyword>
<comment type="subcellular location">
    <subcellularLocation>
        <location evidence="9">Cytoplasm</location>
    </subcellularLocation>
</comment>
<feature type="binding site" evidence="9">
    <location>
        <begin position="179"/>
        <end position="180"/>
    </location>
    <ligand>
        <name>ATP</name>
        <dbReference type="ChEBI" id="CHEBI:30616"/>
    </ligand>
</feature>
<keyword evidence="2 9" id="KW-0436">Ligase</keyword>
<dbReference type="UniPathway" id="UPA00078">
    <property type="reaction ID" value="UER00161"/>
</dbReference>
<dbReference type="PANTHER" id="PTHR43210:SF2">
    <property type="entry name" value="ATP-DEPENDENT DETHIOBIOTIN SYNTHETASE BIOD 2"/>
    <property type="match status" value="1"/>
</dbReference>
<comment type="catalytic activity">
    <reaction evidence="8">
        <text>(7R,8S)-8-amino-7-(carboxyamino)nonanoate + ATP = (4R,5S)-dethiobiotin + ADP + phosphate + H(+)</text>
        <dbReference type="Rhea" id="RHEA:63684"/>
        <dbReference type="ChEBI" id="CHEBI:15378"/>
        <dbReference type="ChEBI" id="CHEBI:30616"/>
        <dbReference type="ChEBI" id="CHEBI:43474"/>
        <dbReference type="ChEBI" id="CHEBI:149470"/>
        <dbReference type="ChEBI" id="CHEBI:149473"/>
        <dbReference type="ChEBI" id="CHEBI:456216"/>
    </reaction>
</comment>
<dbReference type="CDD" id="cd03109">
    <property type="entry name" value="DTBS"/>
    <property type="match status" value="1"/>
</dbReference>
<dbReference type="SUPFAM" id="SSF52540">
    <property type="entry name" value="P-loop containing nucleoside triphosphate hydrolases"/>
    <property type="match status" value="1"/>
</dbReference>
<evidence type="ECO:0000256" key="2">
    <source>
        <dbReference type="ARBA" id="ARBA00022598"/>
    </source>
</evidence>
<dbReference type="InterPro" id="IPR004472">
    <property type="entry name" value="DTB_synth_BioD"/>
</dbReference>
<dbReference type="EC" id="6.3.3.3" evidence="9"/>
<feature type="binding site" evidence="9">
    <location>
        <position position="42"/>
    </location>
    <ligand>
        <name>substrate</name>
    </ligand>
</feature>
<dbReference type="GO" id="GO:0009102">
    <property type="term" value="P:biotin biosynthetic process"/>
    <property type="evidence" value="ECO:0007669"/>
    <property type="project" value="UniProtKB-UniRule"/>
</dbReference>
<dbReference type="GO" id="GO:0000287">
    <property type="term" value="F:magnesium ion binding"/>
    <property type="evidence" value="ECO:0007669"/>
    <property type="project" value="UniProtKB-UniRule"/>
</dbReference>
<proteinExistence type="inferred from homology"/>
<feature type="binding site" evidence="9">
    <location>
        <begin position="13"/>
        <end position="18"/>
    </location>
    <ligand>
        <name>ATP</name>
        <dbReference type="ChEBI" id="CHEBI:30616"/>
    </ligand>
</feature>
<dbReference type="Pfam" id="PF13500">
    <property type="entry name" value="AAA_26"/>
    <property type="match status" value="1"/>
</dbReference>
<dbReference type="GO" id="GO:0005829">
    <property type="term" value="C:cytosol"/>
    <property type="evidence" value="ECO:0007669"/>
    <property type="project" value="TreeGrafter"/>
</dbReference>
<comment type="catalytic activity">
    <reaction evidence="9">
        <text>(7R,8S)-7,8-diammoniononanoate + CO2 + ATP = (4R,5S)-dethiobiotin + ADP + phosphate + 3 H(+)</text>
        <dbReference type="Rhea" id="RHEA:15805"/>
        <dbReference type="ChEBI" id="CHEBI:15378"/>
        <dbReference type="ChEBI" id="CHEBI:16526"/>
        <dbReference type="ChEBI" id="CHEBI:30616"/>
        <dbReference type="ChEBI" id="CHEBI:43474"/>
        <dbReference type="ChEBI" id="CHEBI:149469"/>
        <dbReference type="ChEBI" id="CHEBI:149473"/>
        <dbReference type="ChEBI" id="CHEBI:456216"/>
        <dbReference type="EC" id="6.3.3.3"/>
    </reaction>
</comment>
<dbReference type="Proteomes" id="UP000238081">
    <property type="component" value="Unassembled WGS sequence"/>
</dbReference>
<evidence type="ECO:0000256" key="5">
    <source>
        <dbReference type="ARBA" id="ARBA00022756"/>
    </source>
</evidence>
<comment type="caution">
    <text evidence="9">Lacks conserved residue(s) required for the propagation of feature annotation.</text>
</comment>
<comment type="pathway">
    <text evidence="9">Cofactor biosynthesis; biotin biosynthesis; biotin from 7,8-diaminononanoate: step 1/2.</text>
</comment>
<comment type="caution">
    <text evidence="10">The sequence shown here is derived from an EMBL/GenBank/DDBJ whole genome shotgun (WGS) entry which is preliminary data.</text>
</comment>
<feature type="binding site" evidence="9">
    <location>
        <position position="55"/>
    </location>
    <ligand>
        <name>Mg(2+)</name>
        <dbReference type="ChEBI" id="CHEBI:18420"/>
    </ligand>
</feature>
<evidence type="ECO:0000256" key="9">
    <source>
        <dbReference type="HAMAP-Rule" id="MF_00336"/>
    </source>
</evidence>
<evidence type="ECO:0000256" key="3">
    <source>
        <dbReference type="ARBA" id="ARBA00022723"/>
    </source>
</evidence>
<evidence type="ECO:0000313" key="10">
    <source>
        <dbReference type="EMBL" id="PPV13387.1"/>
    </source>
</evidence>
<evidence type="ECO:0000256" key="7">
    <source>
        <dbReference type="ARBA" id="ARBA00022842"/>
    </source>
</evidence>
<protein>
    <recommendedName>
        <fullName evidence="9">ATP-dependent dethiobiotin synthetase BioD</fullName>
        <ecNumber evidence="9">6.3.3.3</ecNumber>
    </recommendedName>
    <alternativeName>
        <fullName evidence="9">DTB synthetase</fullName>
        <shortName evidence="9">DTBS</shortName>
    </alternativeName>
    <alternativeName>
        <fullName evidence="9">Dethiobiotin synthase</fullName>
    </alternativeName>
</protein>
<comment type="function">
    <text evidence="9">Catalyzes a mechanistically unusual reaction, the ATP-dependent insertion of CO2 between the N7 and N8 nitrogen atoms of 7,8-diaminopelargonic acid (DAPA, also called 7,8-diammoniononanoate) to form a ureido ring.</text>
</comment>
<keyword evidence="7 9" id="KW-0460">Magnesium</keyword>
<sequence>MSKGIFITATGTDIGKTYVTGLILKLLRENNINASYYKAALSGADLVNDKLIPGDAKYVADISNLKEDPTNLVSYIYKTAVSPHLASEIEGNPIEMNKIKSDFLKTKSNCDYITVEGSGGIICPLRMDNQLIMLKDVIKELNLDIFIIASSELGTINNVVLTVEYAKSNNINVRGIIMNNYDENNFLHRDNKKSVERLTGIPVIATVKTNDKNLDIDINKLLDLYQEI</sequence>
<dbReference type="GO" id="GO:0004141">
    <property type="term" value="F:dethiobiotin synthase activity"/>
    <property type="evidence" value="ECO:0007669"/>
    <property type="project" value="UniProtKB-UniRule"/>
</dbReference>
<dbReference type="PIRSF" id="PIRSF006755">
    <property type="entry name" value="DTB_synth"/>
    <property type="match status" value="1"/>
</dbReference>
<evidence type="ECO:0000313" key="11">
    <source>
        <dbReference type="Proteomes" id="UP000238081"/>
    </source>
</evidence>
<gene>
    <name evidence="9" type="primary">bioD</name>
    <name evidence="10" type="ORF">AWN73_16475</name>
</gene>
<dbReference type="EMBL" id="LRDH01000122">
    <property type="protein sequence ID" value="PPV13387.1"/>
    <property type="molecule type" value="Genomic_DNA"/>
</dbReference>
<dbReference type="Gene3D" id="3.40.50.300">
    <property type="entry name" value="P-loop containing nucleotide triphosphate hydrolases"/>
    <property type="match status" value="1"/>
</dbReference>
<comment type="similarity">
    <text evidence="9">Belongs to the dethiobiotin synthetase family.</text>
</comment>
<reference evidence="10 11" key="1">
    <citation type="submission" date="2016-01" db="EMBL/GenBank/DDBJ databases">
        <title>Characterization of the Clostridium difficile lineages that are prevalent in Hong Kong and China.</title>
        <authorList>
            <person name="Kwok J.S.-L."/>
            <person name="Lam W.-Y."/>
            <person name="Ip M."/>
            <person name="Chan T.-F."/>
            <person name="Hawkey P.M."/>
            <person name="Tsui S.K.-W."/>
        </authorList>
    </citation>
    <scope>NUCLEOTIDE SEQUENCE [LARGE SCALE GENOMIC DNA]</scope>
    <source>
        <strain evidence="10 11">300064</strain>
    </source>
</reference>